<dbReference type="Pfam" id="PF07707">
    <property type="entry name" value="BACK"/>
    <property type="match status" value="1"/>
</dbReference>
<dbReference type="GO" id="GO:0005634">
    <property type="term" value="C:nucleus"/>
    <property type="evidence" value="ECO:0007669"/>
    <property type="project" value="TreeGrafter"/>
</dbReference>
<comment type="pathway">
    <text evidence="2">Protein modification; protein ubiquitination.</text>
</comment>
<dbReference type="InterPro" id="IPR045890">
    <property type="entry name" value="POB1-like"/>
</dbReference>
<feature type="domain" description="BTB" evidence="4">
    <location>
        <begin position="36"/>
        <end position="128"/>
    </location>
</feature>
<name>A0A8R7QF46_TRIUA</name>
<evidence type="ECO:0000256" key="2">
    <source>
        <dbReference type="ARBA" id="ARBA00004906"/>
    </source>
</evidence>
<dbReference type="EnsemblPlants" id="TuG1812G0500003884.01.T02">
    <property type="protein sequence ID" value="TuG1812G0500003884.01.T02"/>
    <property type="gene ID" value="TuG1812G0500003884.01"/>
</dbReference>
<dbReference type="InterPro" id="IPR000210">
    <property type="entry name" value="BTB/POZ_dom"/>
</dbReference>
<dbReference type="Gramene" id="TuG1812G0500003884.01.T02">
    <property type="protein sequence ID" value="TuG1812G0500003884.01.T02"/>
    <property type="gene ID" value="TuG1812G0500003884.01"/>
</dbReference>
<dbReference type="Proteomes" id="UP000015106">
    <property type="component" value="Chromosome 5"/>
</dbReference>
<dbReference type="PROSITE" id="PS50097">
    <property type="entry name" value="BTB"/>
    <property type="match status" value="1"/>
</dbReference>
<sequence length="420" mass="46498">MAGGDASSGAAPVPETAGEAEVDAGFEFAFDNEAFSDRVLRIEVVGAGRKRRREGEDGEGNTPVLRVKTVHISSVILAAKSSFFFKLFSNGMKESGQRQSTVRIADSEENAFMELLRFMYNGRLTPTTESTLLVDILMAADKFDVVSCIKLCGQRLIGLPMTLESAVRCLDLPCSISMAADLSEAAKKFLAKRYKKFLSTKFQDELMRIPLAGIVAILSRNLPGVASEKSVYDFVLRWADLQYPNSEQRREILSSSLLPMVPLRCSMTNVILIDQPSCIINFSLKREHCSGSFPSGSMRSPPFYCAGHGFFLSAHRRMEPSNSFVLIIQKLEDKGLVRGTVDYDIEVKTTPSLEFTTLWRRTTTTGCTQGFGCSVPWSEVIPDDSPFFIDDKLHIRVHVKITPAAVVMHALATSMMCFIH</sequence>
<dbReference type="PANTHER" id="PTHR46336:SF4">
    <property type="entry name" value="BACK DOMAIN-CONTAINING PROTEIN"/>
    <property type="match status" value="1"/>
</dbReference>
<dbReference type="GO" id="GO:0010114">
    <property type="term" value="P:response to red light"/>
    <property type="evidence" value="ECO:0007669"/>
    <property type="project" value="TreeGrafter"/>
</dbReference>
<evidence type="ECO:0000313" key="5">
    <source>
        <dbReference type="EnsemblPlants" id="TuG1812G0500003884.01.T02"/>
    </source>
</evidence>
<dbReference type="CDD" id="cd00121">
    <property type="entry name" value="MATH"/>
    <property type="match status" value="1"/>
</dbReference>
<proteinExistence type="predicted"/>
<reference evidence="5" key="3">
    <citation type="submission" date="2022-06" db="UniProtKB">
        <authorList>
            <consortium name="EnsemblPlants"/>
        </authorList>
    </citation>
    <scope>IDENTIFICATION</scope>
</reference>
<dbReference type="InterPro" id="IPR011333">
    <property type="entry name" value="SKP1/BTB/POZ_sf"/>
</dbReference>
<dbReference type="AlphaFoldDB" id="A0A8R7QF46"/>
<reference evidence="5" key="2">
    <citation type="submission" date="2018-03" db="EMBL/GenBank/DDBJ databases">
        <title>The Triticum urartu genome reveals the dynamic nature of wheat genome evolution.</title>
        <authorList>
            <person name="Ling H."/>
            <person name="Ma B."/>
            <person name="Shi X."/>
            <person name="Liu H."/>
            <person name="Dong L."/>
            <person name="Sun H."/>
            <person name="Cao Y."/>
            <person name="Gao Q."/>
            <person name="Zheng S."/>
            <person name="Li Y."/>
            <person name="Yu Y."/>
            <person name="Du H."/>
            <person name="Qi M."/>
            <person name="Li Y."/>
            <person name="Yu H."/>
            <person name="Cui Y."/>
            <person name="Wang N."/>
            <person name="Chen C."/>
            <person name="Wu H."/>
            <person name="Zhao Y."/>
            <person name="Zhang J."/>
            <person name="Li Y."/>
            <person name="Zhou W."/>
            <person name="Zhang B."/>
            <person name="Hu W."/>
            <person name="Eijk M."/>
            <person name="Tang J."/>
            <person name="Witsenboer H."/>
            <person name="Zhao S."/>
            <person name="Li Z."/>
            <person name="Zhang A."/>
            <person name="Wang D."/>
            <person name="Liang C."/>
        </authorList>
    </citation>
    <scope>NUCLEOTIDE SEQUENCE [LARGE SCALE GENOMIC DNA]</scope>
    <source>
        <strain evidence="5">cv. G1812</strain>
    </source>
</reference>
<dbReference type="Gene3D" id="3.30.710.10">
    <property type="entry name" value="Potassium Channel Kv1.1, Chain A"/>
    <property type="match status" value="1"/>
</dbReference>
<protein>
    <recommendedName>
        <fullName evidence="4">BTB domain-containing protein</fullName>
    </recommendedName>
</protein>
<comment type="function">
    <text evidence="1">May act as a substrate-specific adapter of an E3 ubiquitin-protein ligase complex (CUL3-RBX1-BTB) which mediates the ubiquitination and subsequent proteasomal degradation of target proteins.</text>
</comment>
<dbReference type="SUPFAM" id="SSF49599">
    <property type="entry name" value="TRAF domain-like"/>
    <property type="match status" value="1"/>
</dbReference>
<evidence type="ECO:0000256" key="3">
    <source>
        <dbReference type="ARBA" id="ARBA00022786"/>
    </source>
</evidence>
<keyword evidence="3" id="KW-0833">Ubl conjugation pathway</keyword>
<dbReference type="FunFam" id="1.25.40.420:FF:000008">
    <property type="entry name" value="BTB/POZ domain-containing protein POB1"/>
    <property type="match status" value="1"/>
</dbReference>
<keyword evidence="6" id="KW-1185">Reference proteome</keyword>
<dbReference type="CDD" id="cd18186">
    <property type="entry name" value="BTB_POZ_ZBTB_KLHL-like"/>
    <property type="match status" value="1"/>
</dbReference>
<evidence type="ECO:0000313" key="6">
    <source>
        <dbReference type="Proteomes" id="UP000015106"/>
    </source>
</evidence>
<dbReference type="SMART" id="SM00225">
    <property type="entry name" value="BTB"/>
    <property type="match status" value="1"/>
</dbReference>
<dbReference type="SUPFAM" id="SSF54695">
    <property type="entry name" value="POZ domain"/>
    <property type="match status" value="1"/>
</dbReference>
<evidence type="ECO:0000259" key="4">
    <source>
        <dbReference type="PROSITE" id="PS50097"/>
    </source>
</evidence>
<dbReference type="Pfam" id="PF00651">
    <property type="entry name" value="BTB"/>
    <property type="match status" value="1"/>
</dbReference>
<dbReference type="Gene3D" id="1.25.40.420">
    <property type="match status" value="1"/>
</dbReference>
<dbReference type="PANTHER" id="PTHR46336">
    <property type="entry name" value="OS02G0260700 PROTEIN"/>
    <property type="match status" value="1"/>
</dbReference>
<accession>A0A8R7QF46</accession>
<dbReference type="InterPro" id="IPR002083">
    <property type="entry name" value="MATH/TRAF_dom"/>
</dbReference>
<evidence type="ECO:0000256" key="1">
    <source>
        <dbReference type="ARBA" id="ARBA00002668"/>
    </source>
</evidence>
<dbReference type="InterPro" id="IPR011705">
    <property type="entry name" value="BACK"/>
</dbReference>
<reference evidence="6" key="1">
    <citation type="journal article" date="2013" name="Nature">
        <title>Draft genome of the wheat A-genome progenitor Triticum urartu.</title>
        <authorList>
            <person name="Ling H.Q."/>
            <person name="Zhao S."/>
            <person name="Liu D."/>
            <person name="Wang J."/>
            <person name="Sun H."/>
            <person name="Zhang C."/>
            <person name="Fan H."/>
            <person name="Li D."/>
            <person name="Dong L."/>
            <person name="Tao Y."/>
            <person name="Gao C."/>
            <person name="Wu H."/>
            <person name="Li Y."/>
            <person name="Cui Y."/>
            <person name="Guo X."/>
            <person name="Zheng S."/>
            <person name="Wang B."/>
            <person name="Yu K."/>
            <person name="Liang Q."/>
            <person name="Yang W."/>
            <person name="Lou X."/>
            <person name="Chen J."/>
            <person name="Feng M."/>
            <person name="Jian J."/>
            <person name="Zhang X."/>
            <person name="Luo G."/>
            <person name="Jiang Y."/>
            <person name="Liu J."/>
            <person name="Wang Z."/>
            <person name="Sha Y."/>
            <person name="Zhang B."/>
            <person name="Wu H."/>
            <person name="Tang D."/>
            <person name="Shen Q."/>
            <person name="Xue P."/>
            <person name="Zou S."/>
            <person name="Wang X."/>
            <person name="Liu X."/>
            <person name="Wang F."/>
            <person name="Yang Y."/>
            <person name="An X."/>
            <person name="Dong Z."/>
            <person name="Zhang K."/>
            <person name="Zhang X."/>
            <person name="Luo M.C."/>
            <person name="Dvorak J."/>
            <person name="Tong Y."/>
            <person name="Wang J."/>
            <person name="Yang H."/>
            <person name="Li Z."/>
            <person name="Wang D."/>
            <person name="Zhang A."/>
            <person name="Wang J."/>
        </authorList>
    </citation>
    <scope>NUCLEOTIDE SEQUENCE</scope>
    <source>
        <strain evidence="6">cv. G1812</strain>
    </source>
</reference>
<organism evidence="5 6">
    <name type="scientific">Triticum urartu</name>
    <name type="common">Red wild einkorn</name>
    <name type="synonym">Crithodium urartu</name>
    <dbReference type="NCBI Taxonomy" id="4572"/>
    <lineage>
        <taxon>Eukaryota</taxon>
        <taxon>Viridiplantae</taxon>
        <taxon>Streptophyta</taxon>
        <taxon>Embryophyta</taxon>
        <taxon>Tracheophyta</taxon>
        <taxon>Spermatophyta</taxon>
        <taxon>Magnoliopsida</taxon>
        <taxon>Liliopsida</taxon>
        <taxon>Poales</taxon>
        <taxon>Poaceae</taxon>
        <taxon>BOP clade</taxon>
        <taxon>Pooideae</taxon>
        <taxon>Triticodae</taxon>
        <taxon>Triticeae</taxon>
        <taxon>Triticinae</taxon>
        <taxon>Triticum</taxon>
    </lineage>
</organism>